<sequence>MKIASVVSALITSLAPMAFAQDVVKEPGREIPTEEYHYGMQLDIDKVLHRTDNSEKVGMVPAYLVYLDHDGAPHRVRFLEWGGKASHA</sequence>
<dbReference type="KEGG" id="pkc:PKB_4076"/>
<evidence type="ECO:0000313" key="2">
    <source>
        <dbReference type="EMBL" id="CDF85405.1"/>
    </source>
</evidence>
<keyword evidence="3" id="KW-1185">Reference proteome</keyword>
<organism evidence="2 3">
    <name type="scientific">Pseudomonas knackmussii (strain DSM 6978 / CCUG 54928 / LMG 23759 / B13)</name>
    <dbReference type="NCBI Taxonomy" id="1301098"/>
    <lineage>
        <taxon>Bacteria</taxon>
        <taxon>Pseudomonadati</taxon>
        <taxon>Pseudomonadota</taxon>
        <taxon>Gammaproteobacteria</taxon>
        <taxon>Pseudomonadales</taxon>
        <taxon>Pseudomonadaceae</taxon>
        <taxon>Pseudomonas</taxon>
    </lineage>
</organism>
<evidence type="ECO:0000256" key="1">
    <source>
        <dbReference type="SAM" id="SignalP"/>
    </source>
</evidence>
<dbReference type="OrthoDB" id="6903763at2"/>
<accession>A0A024HK47</accession>
<dbReference type="AlphaFoldDB" id="A0A024HK47"/>
<dbReference type="RefSeq" id="WP_043253868.1">
    <property type="nucleotide sequence ID" value="NZ_HG322950.1"/>
</dbReference>
<dbReference type="Gene3D" id="2.30.140.50">
    <property type="entry name" value="Protein of unknown function DUF2790"/>
    <property type="match status" value="1"/>
</dbReference>
<keyword evidence="1" id="KW-0732">Signal</keyword>
<dbReference type="Proteomes" id="UP000025241">
    <property type="component" value="Chromosome I"/>
</dbReference>
<evidence type="ECO:0000313" key="3">
    <source>
        <dbReference type="Proteomes" id="UP000025241"/>
    </source>
</evidence>
<name>A0A024HK47_PSEKB</name>
<dbReference type="PATRIC" id="fig|1301098.3.peg.4083"/>
<feature type="chain" id="PRO_5001533316" description="DUF2790 domain-containing protein" evidence="1">
    <location>
        <begin position="21"/>
        <end position="88"/>
    </location>
</feature>
<dbReference type="InterPro" id="IPR021245">
    <property type="entry name" value="DUF2790"/>
</dbReference>
<reference evidence="2 3" key="1">
    <citation type="submission" date="2013-03" db="EMBL/GenBank/DDBJ databases">
        <authorList>
            <person name="Linke B."/>
        </authorList>
    </citation>
    <scope>NUCLEOTIDE SEQUENCE [LARGE SCALE GENOMIC DNA]</scope>
    <source>
        <strain evidence="2 3">B13</strain>
    </source>
</reference>
<dbReference type="Pfam" id="PF10976">
    <property type="entry name" value="DUF2790"/>
    <property type="match status" value="1"/>
</dbReference>
<proteinExistence type="predicted"/>
<feature type="signal peptide" evidence="1">
    <location>
        <begin position="1"/>
        <end position="20"/>
    </location>
</feature>
<protein>
    <recommendedName>
        <fullName evidence="4">DUF2790 domain-containing protein</fullName>
    </recommendedName>
</protein>
<evidence type="ECO:0008006" key="4">
    <source>
        <dbReference type="Google" id="ProtNLM"/>
    </source>
</evidence>
<gene>
    <name evidence="2" type="ORF">PKB_4076</name>
</gene>
<dbReference type="EMBL" id="HG322950">
    <property type="protein sequence ID" value="CDF85405.1"/>
    <property type="molecule type" value="Genomic_DNA"/>
</dbReference>
<reference evidence="2 3" key="2">
    <citation type="submission" date="2014-05" db="EMBL/GenBank/DDBJ databases">
        <title>Genome sequence of the 3-chlorobenzoate degrading bacterium Pseudomonas knackmussii B13 shows multiple evidence for horizontal gene transfer.</title>
        <authorList>
            <person name="Miyazaki R."/>
            <person name="Bertelli C."/>
            <person name="Falquet L."/>
            <person name="Robinson-Rechavi M."/>
            <person name="Gharib W."/>
            <person name="Roy S."/>
            <person name="Van der Meer J.R."/>
        </authorList>
    </citation>
    <scope>NUCLEOTIDE SEQUENCE [LARGE SCALE GENOMIC DNA]</scope>
    <source>
        <strain evidence="2 3">B13</strain>
    </source>
</reference>
<dbReference type="HOGENOM" id="CLU_163360_2_1_6"/>